<dbReference type="EMBL" id="CP063453">
    <property type="protein sequence ID" value="QOW01856.1"/>
    <property type="molecule type" value="Genomic_DNA"/>
</dbReference>
<sequence>MYYTDLKGEPAVGDLWSPGPKMHTVWVLTAGEPIVVDTRTMTEMRYLAPELGVPHSKSAVDAARKVIEACPASGYPRTLTPRDAAEAEAVGHARTVIAERQAFDNDWHQRQIRRGQRAPLSKKAWAELFAARIAEFTVDSPVLLAPAA</sequence>
<organism evidence="1 2">
    <name type="scientific">Rhodococcus pyridinivorans</name>
    <dbReference type="NCBI Taxonomy" id="103816"/>
    <lineage>
        <taxon>Bacteria</taxon>
        <taxon>Bacillati</taxon>
        <taxon>Actinomycetota</taxon>
        <taxon>Actinomycetes</taxon>
        <taxon>Mycobacteriales</taxon>
        <taxon>Nocardiaceae</taxon>
        <taxon>Rhodococcus</taxon>
    </lineage>
</organism>
<dbReference type="Proteomes" id="UP000593818">
    <property type="component" value="Plasmid pSID"/>
</dbReference>
<proteinExistence type="predicted"/>
<gene>
    <name evidence="1" type="ORF">INP59_27255</name>
</gene>
<dbReference type="RefSeq" id="WP_193904140.1">
    <property type="nucleotide sequence ID" value="NZ_CP063453.1"/>
</dbReference>
<keyword evidence="1" id="KW-0614">Plasmid</keyword>
<protein>
    <submittedName>
        <fullName evidence="1">Uncharacterized protein</fullName>
    </submittedName>
</protein>
<keyword evidence="2" id="KW-1185">Reference proteome</keyword>
<dbReference type="AlphaFoldDB" id="A0A7M2XVR0"/>
<evidence type="ECO:0000313" key="1">
    <source>
        <dbReference type="EMBL" id="QOW01856.1"/>
    </source>
</evidence>
<name>A0A7M2XVR0_9NOCA</name>
<evidence type="ECO:0000313" key="2">
    <source>
        <dbReference type="Proteomes" id="UP000593818"/>
    </source>
</evidence>
<accession>A0A7M2XVR0</accession>
<geneLocation type="plasmid" evidence="1 2">
    <name>pSID</name>
</geneLocation>
<reference evidence="1 2" key="1">
    <citation type="submission" date="2020-10" db="EMBL/GenBank/DDBJ databases">
        <title>Whole genome sequence of oil-degrading bacteria Rhodococcus pyridinivorans strain 5Ap.</title>
        <authorList>
            <person name="Akhremchuk A.E."/>
            <person name="Valentovich L.N."/>
            <person name="Charniauskaya M.I."/>
            <person name="Bukliarevich H.A."/>
            <person name="Titok M.A."/>
        </authorList>
    </citation>
    <scope>NUCLEOTIDE SEQUENCE [LARGE SCALE GENOMIC DNA]</scope>
    <source>
        <strain evidence="1 2">5Ap</strain>
        <plasmid evidence="1 2">pSID</plasmid>
    </source>
</reference>